<keyword evidence="5" id="KW-1185">Reference proteome</keyword>
<feature type="domain" description="LPS-assembly protein LptD central" evidence="3">
    <location>
        <begin position="222"/>
        <end position="719"/>
    </location>
</feature>
<reference evidence="4 5" key="1">
    <citation type="submission" date="2019-07" db="EMBL/GenBank/DDBJ databases">
        <title>Genomic Encyclopedia of Archaeal and Bacterial Type Strains, Phase II (KMG-II): from individual species to whole genera.</title>
        <authorList>
            <person name="Goeker M."/>
        </authorList>
    </citation>
    <scope>NUCLEOTIDE SEQUENCE [LARGE SCALE GENOMIC DNA]</scope>
    <source>
        <strain evidence="4 5">DSM 21935</strain>
    </source>
</reference>
<evidence type="ECO:0000259" key="3">
    <source>
        <dbReference type="Pfam" id="PF19838"/>
    </source>
</evidence>
<dbReference type="RefSeq" id="WP_148898978.1">
    <property type="nucleotide sequence ID" value="NZ_VNHY01000002.1"/>
</dbReference>
<keyword evidence="2" id="KW-0732">Signal</keyword>
<comment type="caution">
    <text evidence="4">The sequence shown here is derived from an EMBL/GenBank/DDBJ whole genome shotgun (WGS) entry which is preliminary data.</text>
</comment>
<evidence type="ECO:0000313" key="5">
    <source>
        <dbReference type="Proteomes" id="UP000324595"/>
    </source>
</evidence>
<name>A0A5D3YJC5_9BACT</name>
<feature type="signal peptide" evidence="2">
    <location>
        <begin position="1"/>
        <end position="28"/>
    </location>
</feature>
<dbReference type="InterPro" id="IPR045659">
    <property type="entry name" value="LptD_2"/>
</dbReference>
<protein>
    <recommendedName>
        <fullName evidence="3">LPS-assembly protein LptD central domain-containing protein</fullName>
    </recommendedName>
</protein>
<evidence type="ECO:0000313" key="4">
    <source>
        <dbReference type="EMBL" id="TYP93944.1"/>
    </source>
</evidence>
<feature type="compositionally biased region" description="Polar residues" evidence="1">
    <location>
        <begin position="41"/>
        <end position="67"/>
    </location>
</feature>
<dbReference type="InterPro" id="IPR050218">
    <property type="entry name" value="LptD"/>
</dbReference>
<dbReference type="GO" id="GO:0009279">
    <property type="term" value="C:cell outer membrane"/>
    <property type="evidence" value="ECO:0007669"/>
    <property type="project" value="TreeGrafter"/>
</dbReference>
<sequence length="920" mass="105938">MKRMFTYKAWSLGLLLVFLLAVIQPLSAQDSTGVDNLLNRSSQLDTTKTNDQRQNTPNKQSNNQSGRGNAGAPEQEGQVNFQASDSLIFEFKEDRIATLYGSSSVVHTSGELQSGKISMNLDQNLVSAKTQTPQDTLSQPVLIRDDRRIRSNKIDFNYESESGRFEVARVNVQDGNLIGNKVKNTGPNVVFLENAKYSTCQLDHPHYYIKADRMKVVDQEKIFFQNARLFILDIPYPLIFPFGYLPGKFDKKQSGLLQPTYVFQDQQRRGIGLKDFGWFQYFNDYLTARASIDIFTSGTYFIDTQTNYRIRNKLNGNVQVGYSKRNSGLEPTDPDYTSRVEKELRISHQQQFSPYANFNTNINLRTEDFNQQNSFNPTERAETSTSSSINYRYRHPNNTYNFDASIQQNQNFLTNVTRVQGPDLNFSVKQFSPFENEQTSGNESKWYEKISLRYQNSFNSDYEFDPVRKDSARINWFEALRDPTKYRQSTDDTDHYKFGFRQRANLSVNQILPSQFLNVSLNGQYNEYWFPTTIRKSFNADSNQVVDQQVRGFTSARDFSAGLSFTTTVYGIMNANIGNITSFRHTLRPQFSLNYRPDFSSDYWGYYRTVQTDTTRKPDGTLPSREYSIFENEVFSGPQAGEQRSVGFGIGNVFEMKKVSRDSTGEKKEEVVRLIDQFNINSSYNFAADSLKLANLQTNLTASILPGLDIRADANFNFYQRNAQGQKIDHFRISNSRQLAELTSFSTGTSYSVKLGEQGLQADDRPNYPKNYNPLNQRIFHPVDQYFNQQPVQDFKTPFSFSINLSYRWSLNPNPNQSNNKSATINANNISLKLTPKWNFKTQIGYDFIRKKLTPSQFNLTRKLHCWDFSFTMNPFGDKKYYFFSLRINAGRLQSIIQKLPGLNNLERGSDQAGRTPRGF</sequence>
<dbReference type="PANTHER" id="PTHR30189">
    <property type="entry name" value="LPS-ASSEMBLY PROTEIN"/>
    <property type="match status" value="1"/>
</dbReference>
<feature type="region of interest" description="Disordered" evidence="1">
    <location>
        <begin position="41"/>
        <end position="75"/>
    </location>
</feature>
<evidence type="ECO:0000256" key="1">
    <source>
        <dbReference type="SAM" id="MobiDB-lite"/>
    </source>
</evidence>
<evidence type="ECO:0000256" key="2">
    <source>
        <dbReference type="SAM" id="SignalP"/>
    </source>
</evidence>
<gene>
    <name evidence="4" type="ORF">LX73_1661</name>
</gene>
<dbReference type="Proteomes" id="UP000324595">
    <property type="component" value="Unassembled WGS sequence"/>
</dbReference>
<dbReference type="OrthoDB" id="9802320at2"/>
<dbReference type="EMBL" id="VNHY01000002">
    <property type="protein sequence ID" value="TYP93944.1"/>
    <property type="molecule type" value="Genomic_DNA"/>
</dbReference>
<accession>A0A5D3YJC5</accession>
<proteinExistence type="predicted"/>
<organism evidence="4 5">
    <name type="scientific">Fodinibius salinus</name>
    <dbReference type="NCBI Taxonomy" id="860790"/>
    <lineage>
        <taxon>Bacteria</taxon>
        <taxon>Pseudomonadati</taxon>
        <taxon>Balneolota</taxon>
        <taxon>Balneolia</taxon>
        <taxon>Balneolales</taxon>
        <taxon>Balneolaceae</taxon>
        <taxon>Fodinibius</taxon>
    </lineage>
</organism>
<dbReference type="AlphaFoldDB" id="A0A5D3YJC5"/>
<dbReference type="Pfam" id="PF19838">
    <property type="entry name" value="LptD_2"/>
    <property type="match status" value="1"/>
</dbReference>
<dbReference type="GO" id="GO:1990351">
    <property type="term" value="C:transporter complex"/>
    <property type="evidence" value="ECO:0007669"/>
    <property type="project" value="TreeGrafter"/>
</dbReference>
<dbReference type="PANTHER" id="PTHR30189:SF1">
    <property type="entry name" value="LPS-ASSEMBLY PROTEIN LPTD"/>
    <property type="match status" value="1"/>
</dbReference>
<feature type="chain" id="PRO_5022952989" description="LPS-assembly protein LptD central domain-containing protein" evidence="2">
    <location>
        <begin position="29"/>
        <end position="920"/>
    </location>
</feature>